<feature type="transmembrane region" description="Helical" evidence="2">
    <location>
        <begin position="174"/>
        <end position="192"/>
    </location>
</feature>
<evidence type="ECO:0000256" key="1">
    <source>
        <dbReference type="SAM" id="MobiDB-lite"/>
    </source>
</evidence>
<feature type="transmembrane region" description="Helical" evidence="2">
    <location>
        <begin position="293"/>
        <end position="315"/>
    </location>
</feature>
<dbReference type="OrthoDB" id="9916767at2"/>
<name>A0A4Q7LNL9_9MICO</name>
<gene>
    <name evidence="3" type="ORF">EV141_1774</name>
</gene>
<evidence type="ECO:0000256" key="2">
    <source>
        <dbReference type="SAM" id="Phobius"/>
    </source>
</evidence>
<keyword evidence="2" id="KW-0812">Transmembrane</keyword>
<feature type="transmembrane region" description="Helical" evidence="2">
    <location>
        <begin position="115"/>
        <end position="141"/>
    </location>
</feature>
<accession>A0A4Q7LNL9</accession>
<protein>
    <submittedName>
        <fullName evidence="3">Uncharacterized protein</fullName>
    </submittedName>
</protein>
<dbReference type="RefSeq" id="WP_130485575.1">
    <property type="nucleotide sequence ID" value="NZ_SGWW01000003.1"/>
</dbReference>
<dbReference type="AlphaFoldDB" id="A0A4Q7LNL9"/>
<feature type="transmembrane region" description="Helical" evidence="2">
    <location>
        <begin position="23"/>
        <end position="44"/>
    </location>
</feature>
<feature type="compositionally biased region" description="Low complexity" evidence="1">
    <location>
        <begin position="343"/>
        <end position="356"/>
    </location>
</feature>
<feature type="transmembrane region" description="Helical" evidence="2">
    <location>
        <begin position="90"/>
        <end position="109"/>
    </location>
</feature>
<organism evidence="3 4">
    <name type="scientific">Microcella putealis</name>
    <dbReference type="NCBI Taxonomy" id="337005"/>
    <lineage>
        <taxon>Bacteria</taxon>
        <taxon>Bacillati</taxon>
        <taxon>Actinomycetota</taxon>
        <taxon>Actinomycetes</taxon>
        <taxon>Micrococcales</taxon>
        <taxon>Microbacteriaceae</taxon>
        <taxon>Microcella</taxon>
    </lineage>
</organism>
<proteinExistence type="predicted"/>
<keyword evidence="4" id="KW-1185">Reference proteome</keyword>
<feature type="transmembrane region" description="Helical" evidence="2">
    <location>
        <begin position="212"/>
        <end position="231"/>
    </location>
</feature>
<evidence type="ECO:0000313" key="4">
    <source>
        <dbReference type="Proteomes" id="UP000293519"/>
    </source>
</evidence>
<reference evidence="3 4" key="1">
    <citation type="journal article" date="2015" name="Stand. Genomic Sci.">
        <title>Genomic Encyclopedia of Bacterial and Archaeal Type Strains, Phase III: the genomes of soil and plant-associated and newly described type strains.</title>
        <authorList>
            <person name="Whitman W.B."/>
            <person name="Woyke T."/>
            <person name="Klenk H.P."/>
            <person name="Zhou Y."/>
            <person name="Lilburn T.G."/>
            <person name="Beck B.J."/>
            <person name="De Vos P."/>
            <person name="Vandamme P."/>
            <person name="Eisen J.A."/>
            <person name="Garrity G."/>
            <person name="Hugenholtz P."/>
            <person name="Kyrpides N.C."/>
        </authorList>
    </citation>
    <scope>NUCLEOTIDE SEQUENCE [LARGE SCALE GENOMIC DNA]</scope>
    <source>
        <strain evidence="3 4">CV2</strain>
    </source>
</reference>
<keyword evidence="2" id="KW-1133">Transmembrane helix</keyword>
<sequence>MRVAPLAGPLASNVIEVEIPSDVFFGGVVTFFVVVVAILGALMWQLARTFSRRRMDDDLARWAQRYNLVIADELVEPLNRYLTLRTRGGLIGLLVVAGPIMTAMLVSLSDSDTPFGVATSIAMFGAIWTSSFVGSLIGGAFGRRAAADAGRSTRTARITALPLSSLVDPLESRLARLSALVSVPLTVLVFALSRAPWTNGRDVVGGMGLGPLAALSVAGAVITLAVPSFTARAQRARALSGDDNALAWSDALTSRSIRDLLAIGFVLTGGSGLIGLVSIGATFPADWRTASLVALNAAAPLGIVLLVAVTVVIAVRSPERHVQRTLWPQFALNPNLDRPSRYSEVSAEADAAGASATRDEPTADAEHRRDAQ</sequence>
<dbReference type="Proteomes" id="UP000293519">
    <property type="component" value="Unassembled WGS sequence"/>
</dbReference>
<comment type="caution">
    <text evidence="3">The sequence shown here is derived from an EMBL/GenBank/DDBJ whole genome shotgun (WGS) entry which is preliminary data.</text>
</comment>
<feature type="region of interest" description="Disordered" evidence="1">
    <location>
        <begin position="336"/>
        <end position="372"/>
    </location>
</feature>
<evidence type="ECO:0000313" key="3">
    <source>
        <dbReference type="EMBL" id="RZS56316.1"/>
    </source>
</evidence>
<dbReference type="EMBL" id="SGWW01000003">
    <property type="protein sequence ID" value="RZS56316.1"/>
    <property type="molecule type" value="Genomic_DNA"/>
</dbReference>
<feature type="transmembrane region" description="Helical" evidence="2">
    <location>
        <begin position="260"/>
        <end position="281"/>
    </location>
</feature>
<keyword evidence="2" id="KW-0472">Membrane</keyword>
<feature type="compositionally biased region" description="Basic and acidic residues" evidence="1">
    <location>
        <begin position="357"/>
        <end position="372"/>
    </location>
</feature>